<dbReference type="EMBL" id="CP003350">
    <property type="protein sequence ID" value="AFC87374.1"/>
    <property type="molecule type" value="Genomic_DNA"/>
</dbReference>
<feature type="binding site" description="covalent" evidence="9">
    <location>
        <position position="216"/>
    </location>
    <ligand>
        <name>heme c</name>
        <dbReference type="ChEBI" id="CHEBI:61717"/>
        <label>2</label>
    </ligand>
</feature>
<dbReference type="Pfam" id="PF00034">
    <property type="entry name" value="Cytochrom_C"/>
    <property type="match status" value="2"/>
</dbReference>
<dbReference type="InterPro" id="IPR036909">
    <property type="entry name" value="Cyt_c-like_dom_sf"/>
</dbReference>
<evidence type="ECO:0000313" key="15">
    <source>
        <dbReference type="Proteomes" id="UP000005234"/>
    </source>
</evidence>
<dbReference type="GO" id="GO:0020037">
    <property type="term" value="F:heme binding"/>
    <property type="evidence" value="ECO:0007669"/>
    <property type="project" value="InterPro"/>
</dbReference>
<evidence type="ECO:0000256" key="10">
    <source>
        <dbReference type="PIRSR" id="PIRSR000018-51"/>
    </source>
</evidence>
<dbReference type="KEGG" id="fau:Fraau_3046"/>
<feature type="binding site" description="axial binding residue" evidence="10">
    <location>
        <position position="362"/>
    </location>
    <ligand>
        <name>heme c</name>
        <dbReference type="ChEBI" id="CHEBI:61717"/>
        <label>3</label>
    </ligand>
    <ligandPart>
        <name>Fe</name>
        <dbReference type="ChEBI" id="CHEBI:18248"/>
    </ligandPart>
</feature>
<comment type="cofactor">
    <cofactor evidence="9">
        <name>heme c</name>
        <dbReference type="ChEBI" id="CHEBI:61717"/>
    </cofactor>
    <text evidence="9">Binds 3 heme c groups covalently per subunit.</text>
</comment>
<keyword evidence="11" id="KW-0812">Transmembrane</keyword>
<accession>H8L3K5</accession>
<evidence type="ECO:0000256" key="3">
    <source>
        <dbReference type="ARBA" id="ARBA00022617"/>
    </source>
</evidence>
<keyword evidence="3 9" id="KW-0349">Heme</keyword>
<feature type="binding site" description="covalent" evidence="9">
    <location>
        <position position="358"/>
    </location>
    <ligand>
        <name>heme c</name>
        <dbReference type="ChEBI" id="CHEBI:61717"/>
        <label>3</label>
    </ligand>
</feature>
<evidence type="ECO:0000256" key="12">
    <source>
        <dbReference type="SAM" id="SignalP"/>
    </source>
</evidence>
<dbReference type="Gene3D" id="1.10.760.10">
    <property type="entry name" value="Cytochrome c-like domain"/>
    <property type="match status" value="3"/>
</dbReference>
<dbReference type="PANTHER" id="PTHR35008:SF8">
    <property type="entry name" value="ALCOHOL DEHYDROGENASE CYTOCHROME C SUBUNIT"/>
    <property type="match status" value="1"/>
</dbReference>
<dbReference type="GO" id="GO:0016614">
    <property type="term" value="F:oxidoreductase activity, acting on CH-OH group of donors"/>
    <property type="evidence" value="ECO:0007669"/>
    <property type="project" value="InterPro"/>
</dbReference>
<protein>
    <submittedName>
        <fullName evidence="14">Cytochrome c, mono-and diheme variants family</fullName>
    </submittedName>
</protein>
<evidence type="ECO:0000256" key="6">
    <source>
        <dbReference type="ARBA" id="ARBA00022737"/>
    </source>
</evidence>
<feature type="domain" description="Cytochrome c" evidence="13">
    <location>
        <begin position="54"/>
        <end position="158"/>
    </location>
</feature>
<feature type="binding site" description="axial binding residue" evidence="10">
    <location>
        <position position="220"/>
    </location>
    <ligand>
        <name>heme c</name>
        <dbReference type="ChEBI" id="CHEBI:61717"/>
        <label>2</label>
    </ligand>
    <ligandPart>
        <name>Fe</name>
        <dbReference type="ChEBI" id="CHEBI:18248"/>
    </ligandPart>
</feature>
<proteinExistence type="predicted"/>
<feature type="transmembrane region" description="Helical" evidence="11">
    <location>
        <begin position="469"/>
        <end position="489"/>
    </location>
</feature>
<dbReference type="AlphaFoldDB" id="H8L3K5"/>
<dbReference type="eggNOG" id="COG2010">
    <property type="taxonomic scope" value="Bacteria"/>
</dbReference>
<evidence type="ECO:0000256" key="7">
    <source>
        <dbReference type="ARBA" id="ARBA00023004"/>
    </source>
</evidence>
<gene>
    <name evidence="14" type="ordered locus">Fraau_3046</name>
</gene>
<keyword evidence="5 12" id="KW-0732">Signal</keyword>
<evidence type="ECO:0000256" key="4">
    <source>
        <dbReference type="ARBA" id="ARBA00022723"/>
    </source>
</evidence>
<evidence type="ECO:0000256" key="8">
    <source>
        <dbReference type="ARBA" id="ARBA00023136"/>
    </source>
</evidence>
<dbReference type="GO" id="GO:0005506">
    <property type="term" value="F:iron ion binding"/>
    <property type="evidence" value="ECO:0007669"/>
    <property type="project" value="InterPro"/>
</dbReference>
<name>H8L3K5_FRAAD</name>
<dbReference type="GO" id="GO:0005886">
    <property type="term" value="C:plasma membrane"/>
    <property type="evidence" value="ECO:0007669"/>
    <property type="project" value="UniProtKB-SubCell"/>
</dbReference>
<evidence type="ECO:0000256" key="11">
    <source>
        <dbReference type="SAM" id="Phobius"/>
    </source>
</evidence>
<feature type="domain" description="Cytochrome c" evidence="13">
    <location>
        <begin position="345"/>
        <end position="438"/>
    </location>
</feature>
<feature type="signal peptide" evidence="12">
    <location>
        <begin position="1"/>
        <end position="37"/>
    </location>
</feature>
<keyword evidence="7 10" id="KW-0408">Iron</keyword>
<dbReference type="InterPro" id="IPR051459">
    <property type="entry name" value="Cytochrome_c-type_DH"/>
</dbReference>
<dbReference type="PANTHER" id="PTHR35008">
    <property type="entry name" value="BLL4482 PROTEIN-RELATED"/>
    <property type="match status" value="1"/>
</dbReference>
<evidence type="ECO:0000256" key="9">
    <source>
        <dbReference type="PIRSR" id="PIRSR000018-50"/>
    </source>
</evidence>
<dbReference type="Proteomes" id="UP000005234">
    <property type="component" value="Chromosome"/>
</dbReference>
<reference evidence="14" key="1">
    <citation type="submission" date="2012-02" db="EMBL/GenBank/DDBJ databases">
        <title>The complete genome of Frateuria aurantia DSM 6220.</title>
        <authorList>
            <consortium name="US DOE Joint Genome Institute (JGI-PGF)"/>
            <person name="Lucas S."/>
            <person name="Copeland A."/>
            <person name="Lapidus A."/>
            <person name="Glavina del Rio T."/>
            <person name="Dalin E."/>
            <person name="Tice H."/>
            <person name="Bruce D."/>
            <person name="Goodwin L."/>
            <person name="Pitluck S."/>
            <person name="Peters L."/>
            <person name="Ovchinnikova G."/>
            <person name="Teshima H."/>
            <person name="Kyrpides N."/>
            <person name="Mavromatis K."/>
            <person name="Ivanova N."/>
            <person name="Brettin T."/>
            <person name="Detter J.C."/>
            <person name="Han C."/>
            <person name="Larimer F."/>
            <person name="Land M."/>
            <person name="Hauser L."/>
            <person name="Markowitz V."/>
            <person name="Cheng J.-F."/>
            <person name="Hugenholtz P."/>
            <person name="Woyke T."/>
            <person name="Wu D."/>
            <person name="Brambilla E."/>
            <person name="Klenk H.-P."/>
            <person name="Eisen J.A."/>
        </authorList>
    </citation>
    <scope>NUCLEOTIDE SEQUENCE</scope>
    <source>
        <strain evidence="14">DSM 6220</strain>
    </source>
</reference>
<dbReference type="PIRSF" id="PIRSF000018">
    <property type="entry name" value="Mb_ADH_cyt_c"/>
    <property type="match status" value="1"/>
</dbReference>
<feature type="binding site" description="covalent" evidence="9">
    <location>
        <position position="361"/>
    </location>
    <ligand>
        <name>heme c</name>
        <dbReference type="ChEBI" id="CHEBI:61717"/>
        <label>3</label>
    </ligand>
</feature>
<feature type="binding site" description="covalent" evidence="9">
    <location>
        <position position="219"/>
    </location>
    <ligand>
        <name>heme c</name>
        <dbReference type="ChEBI" id="CHEBI:61717"/>
        <label>2</label>
    </ligand>
</feature>
<keyword evidence="11" id="KW-1133">Transmembrane helix</keyword>
<evidence type="ECO:0000256" key="1">
    <source>
        <dbReference type="ARBA" id="ARBA00004236"/>
    </source>
</evidence>
<dbReference type="InterPro" id="IPR009056">
    <property type="entry name" value="Cyt_c-like_dom"/>
</dbReference>
<dbReference type="GO" id="GO:0009055">
    <property type="term" value="F:electron transfer activity"/>
    <property type="evidence" value="ECO:0007669"/>
    <property type="project" value="InterPro"/>
</dbReference>
<feature type="binding site" description="covalent" evidence="9">
    <location>
        <position position="68"/>
    </location>
    <ligand>
        <name>heme c</name>
        <dbReference type="ChEBI" id="CHEBI:61717"/>
        <label>1</label>
    </ligand>
</feature>
<keyword evidence="15" id="KW-1185">Reference proteome</keyword>
<evidence type="ECO:0000256" key="2">
    <source>
        <dbReference type="ARBA" id="ARBA00022475"/>
    </source>
</evidence>
<dbReference type="PROSITE" id="PS51007">
    <property type="entry name" value="CYTC"/>
    <property type="match status" value="3"/>
</dbReference>
<keyword evidence="2" id="KW-1003">Cell membrane</keyword>
<keyword evidence="8 11" id="KW-0472">Membrane</keyword>
<dbReference type="STRING" id="767434.Fraau_3046"/>
<feature type="chain" id="PRO_5003614198" evidence="12">
    <location>
        <begin position="38"/>
        <end position="495"/>
    </location>
</feature>
<feature type="domain" description="Cytochrome c" evidence="13">
    <location>
        <begin position="201"/>
        <end position="311"/>
    </location>
</feature>
<dbReference type="SUPFAM" id="SSF46626">
    <property type="entry name" value="Cytochrome c"/>
    <property type="match status" value="3"/>
</dbReference>
<dbReference type="InterPro" id="IPR014353">
    <property type="entry name" value="Membr-bd_ADH_cyt_c"/>
</dbReference>
<keyword evidence="4 10" id="KW-0479">Metal-binding</keyword>
<organism evidence="14 15">
    <name type="scientific">Frateuria aurantia (strain ATCC 33424 / DSM 6220 / KCTC 2777 / LMG 1558 / NBRC 3245 / NCIMB 13370)</name>
    <name type="common">Acetobacter aurantius</name>
    <dbReference type="NCBI Taxonomy" id="767434"/>
    <lineage>
        <taxon>Bacteria</taxon>
        <taxon>Pseudomonadati</taxon>
        <taxon>Pseudomonadota</taxon>
        <taxon>Gammaproteobacteria</taxon>
        <taxon>Lysobacterales</taxon>
        <taxon>Rhodanobacteraceae</taxon>
        <taxon>Frateuria</taxon>
    </lineage>
</organism>
<dbReference type="HOGENOM" id="CLU_028594_0_0_6"/>
<comment type="subcellular location">
    <subcellularLocation>
        <location evidence="1">Cell membrane</location>
    </subcellularLocation>
</comment>
<sequence length="495" mass="52094">MPLDQPSQMRPIQHRIATFVAIALSTCSMAAASSAFAQEKTPISAPPAQAIKQDPIERGKYLAIAADCAACHTVPGSTQLFAGGYAIDSPMGKIYSSNITPSKQYGIGNYTEAQFAAAVRDGVNAKGEHLYPAMPYPSYAALTDDDISALYAYFMNGVKPVEAPAPETRLPFPFNIRASMLGWNLLNLSSKRFTPDPSKPADWNRGKYLVDDLAHCSECHTPRNALMALQGGSALYSGSQLGSWHAPNITSDKVSGIGGWSDQELATYLKTGHLDGKAQAAGPMAEAITNSLQHLTDGDIHDIIVYLRSLPAVATPGQTSPSYAQGQPSDAEADTMGTPILVDNVAHMSGEELYLNTCASCHQADGKGTADGFYPSLVHNTAVGGSSPDNLIATILFGVERDAGGKHTLMPGFGPGSEVQELSDTEVATLANYVLKQYGNASLTVTAADVATVRQGGPTPLIAKVAAPGAWAGIVVAIIVVLLLIGLIARRKRSH</sequence>
<evidence type="ECO:0000313" key="14">
    <source>
        <dbReference type="EMBL" id="AFC87374.1"/>
    </source>
</evidence>
<evidence type="ECO:0000259" key="13">
    <source>
        <dbReference type="PROSITE" id="PS51007"/>
    </source>
</evidence>
<keyword evidence="6" id="KW-0677">Repeat</keyword>
<evidence type="ECO:0000256" key="5">
    <source>
        <dbReference type="ARBA" id="ARBA00022729"/>
    </source>
</evidence>
<feature type="binding site" description="axial binding residue" evidence="10">
    <location>
        <position position="72"/>
    </location>
    <ligand>
        <name>heme c</name>
        <dbReference type="ChEBI" id="CHEBI:61717"/>
        <label>1</label>
    </ligand>
    <ligandPart>
        <name>Fe</name>
        <dbReference type="ChEBI" id="CHEBI:18248"/>
    </ligandPart>
</feature>
<feature type="binding site" description="covalent" evidence="9">
    <location>
        <position position="71"/>
    </location>
    <ligand>
        <name>heme c</name>
        <dbReference type="ChEBI" id="CHEBI:61717"/>
        <label>1</label>
    </ligand>
</feature>